<name>A0A9J6A264_SOLCO</name>
<organism evidence="2 3">
    <name type="scientific">Solanum commersonii</name>
    <name type="common">Commerson's wild potato</name>
    <name type="synonym">Commerson's nightshade</name>
    <dbReference type="NCBI Taxonomy" id="4109"/>
    <lineage>
        <taxon>Eukaryota</taxon>
        <taxon>Viridiplantae</taxon>
        <taxon>Streptophyta</taxon>
        <taxon>Embryophyta</taxon>
        <taxon>Tracheophyta</taxon>
        <taxon>Spermatophyta</taxon>
        <taxon>Magnoliopsida</taxon>
        <taxon>eudicotyledons</taxon>
        <taxon>Gunneridae</taxon>
        <taxon>Pentapetalae</taxon>
        <taxon>asterids</taxon>
        <taxon>lamiids</taxon>
        <taxon>Solanales</taxon>
        <taxon>Solanaceae</taxon>
        <taxon>Solanoideae</taxon>
        <taxon>Solaneae</taxon>
        <taxon>Solanum</taxon>
    </lineage>
</organism>
<comment type="caution">
    <text evidence="2">The sequence shown here is derived from an EMBL/GenBank/DDBJ whole genome shotgun (WGS) entry which is preliminary data.</text>
</comment>
<dbReference type="AlphaFoldDB" id="A0A9J6A264"/>
<proteinExistence type="predicted"/>
<dbReference type="Proteomes" id="UP000824120">
    <property type="component" value="Chromosome 3"/>
</dbReference>
<keyword evidence="3" id="KW-1185">Reference proteome</keyword>
<evidence type="ECO:0000256" key="1">
    <source>
        <dbReference type="SAM" id="MobiDB-lite"/>
    </source>
</evidence>
<evidence type="ECO:0000313" key="2">
    <source>
        <dbReference type="EMBL" id="KAG5618379.1"/>
    </source>
</evidence>
<gene>
    <name evidence="2" type="ORF">H5410_018203</name>
</gene>
<dbReference type="OrthoDB" id="1325115at2759"/>
<evidence type="ECO:0000313" key="3">
    <source>
        <dbReference type="Proteomes" id="UP000824120"/>
    </source>
</evidence>
<sequence>MQEEDGKTEMDMEGTLVIYEANNDDVLPLTMVKDSREEAQDTTEIIRNKDDLSHNIAKVTVEGDLSLQQTGKLKESHTKPKKKGRELNTDQALSRSVNTQKAFTRLVNMHKRYQFYFVGLMEPFEDSQNLEEFRRKLGMKHVAVNTNRKIWVFIDEFIDYEIV</sequence>
<protein>
    <submittedName>
        <fullName evidence="2">Uncharacterized protein</fullName>
    </submittedName>
</protein>
<reference evidence="2 3" key="1">
    <citation type="submission" date="2020-09" db="EMBL/GenBank/DDBJ databases">
        <title>De no assembly of potato wild relative species, Solanum commersonii.</title>
        <authorList>
            <person name="Cho K."/>
        </authorList>
    </citation>
    <scope>NUCLEOTIDE SEQUENCE [LARGE SCALE GENOMIC DNA]</scope>
    <source>
        <strain evidence="2">LZ3.2</strain>
        <tissue evidence="2">Leaf</tissue>
    </source>
</reference>
<feature type="region of interest" description="Disordered" evidence="1">
    <location>
        <begin position="67"/>
        <end position="93"/>
    </location>
</feature>
<dbReference type="EMBL" id="JACXVP010000003">
    <property type="protein sequence ID" value="KAG5618379.1"/>
    <property type="molecule type" value="Genomic_DNA"/>
</dbReference>
<accession>A0A9J6A264</accession>